<evidence type="ECO:0000313" key="1">
    <source>
        <dbReference type="EMBL" id="MXQ84175.1"/>
    </source>
</evidence>
<accession>A0A6B0R2V1</accession>
<organism evidence="1 2">
    <name type="scientific">Bos mutus</name>
    <name type="common">wild yak</name>
    <dbReference type="NCBI Taxonomy" id="72004"/>
    <lineage>
        <taxon>Eukaryota</taxon>
        <taxon>Metazoa</taxon>
        <taxon>Chordata</taxon>
        <taxon>Craniata</taxon>
        <taxon>Vertebrata</taxon>
        <taxon>Euteleostomi</taxon>
        <taxon>Mammalia</taxon>
        <taxon>Eutheria</taxon>
        <taxon>Laurasiatheria</taxon>
        <taxon>Artiodactyla</taxon>
        <taxon>Ruminantia</taxon>
        <taxon>Pecora</taxon>
        <taxon>Bovidae</taxon>
        <taxon>Bovinae</taxon>
        <taxon>Bos</taxon>
    </lineage>
</organism>
<protein>
    <submittedName>
        <fullName evidence="1">Uncharacterized protein</fullName>
    </submittedName>
</protein>
<dbReference type="AlphaFoldDB" id="A0A6B0R2V1"/>
<dbReference type="EMBL" id="VBQZ03000020">
    <property type="protein sequence ID" value="MXQ84175.1"/>
    <property type="molecule type" value="Genomic_DNA"/>
</dbReference>
<comment type="caution">
    <text evidence="1">The sequence shown here is derived from an EMBL/GenBank/DDBJ whole genome shotgun (WGS) entry which is preliminary data.</text>
</comment>
<proteinExistence type="predicted"/>
<reference evidence="1" key="1">
    <citation type="submission" date="2019-10" db="EMBL/GenBank/DDBJ databases">
        <title>The sequence and de novo assembly of the wild yak genome.</title>
        <authorList>
            <person name="Liu Y."/>
        </authorList>
    </citation>
    <scope>NUCLEOTIDE SEQUENCE [LARGE SCALE GENOMIC DNA]</scope>
    <source>
        <strain evidence="1">WY2019</strain>
    </source>
</reference>
<evidence type="ECO:0000313" key="2">
    <source>
        <dbReference type="Proteomes" id="UP000322234"/>
    </source>
</evidence>
<dbReference type="Proteomes" id="UP000322234">
    <property type="component" value="Unassembled WGS sequence"/>
</dbReference>
<keyword evidence="2" id="KW-1185">Reference proteome</keyword>
<gene>
    <name evidence="1" type="ORF">E5288_WYG014204</name>
</gene>
<sequence>MVTAKQLKLHKPGAQHWSSPEIDGLDGIQVLSSQISLNSYKTMLEKSLDTSVPPLQGDLGGFDKVDGTIIFVIGQSSRNVIVGRFLRVEGLGWGSKPMVNCA</sequence>
<name>A0A6B0R2V1_9CETA</name>